<keyword evidence="3 8" id="KW-0547">Nucleotide-binding</keyword>
<reference evidence="11" key="1">
    <citation type="journal article" date="2019" name="G3 (Bethesda)">
        <title>Genome Assemblies of Two Rare Opportunistic Yeast Pathogens: Diutina rugosa (syn. Candida rugosa) and Trichomonascus ciferrii (syn. Candida ciferrii).</title>
        <authorList>
            <person name="Mixao V."/>
            <person name="Saus E."/>
            <person name="Hansen A.P."/>
            <person name="Lass-Florl C."/>
            <person name="Gabaldon T."/>
        </authorList>
    </citation>
    <scope>NUCLEOTIDE SEQUENCE</scope>
    <source>
        <strain evidence="11">CBS 4856</strain>
    </source>
</reference>
<accession>A0A642ULK1</accession>
<comment type="domain">
    <text evidence="8">The Q motif is unique to and characteristic of the DEAD box family of RNA helicases and controls ATP binding and hydrolysis.</text>
</comment>
<evidence type="ECO:0000256" key="2">
    <source>
        <dbReference type="ARBA" id="ARBA00022552"/>
    </source>
</evidence>
<feature type="domain" description="Helicase ATP-binding" evidence="9">
    <location>
        <begin position="94"/>
        <end position="304"/>
    </location>
</feature>
<evidence type="ECO:0000259" key="9">
    <source>
        <dbReference type="PROSITE" id="PS51192"/>
    </source>
</evidence>
<dbReference type="PROSITE" id="PS51195">
    <property type="entry name" value="Q_MOTIF"/>
    <property type="match status" value="1"/>
</dbReference>
<evidence type="ECO:0000256" key="1">
    <source>
        <dbReference type="ARBA" id="ARBA00004604"/>
    </source>
</evidence>
<dbReference type="SMART" id="SM00487">
    <property type="entry name" value="DEXDc"/>
    <property type="match status" value="1"/>
</dbReference>
<evidence type="ECO:0000256" key="7">
    <source>
        <dbReference type="PROSITE-ProRule" id="PRU00552"/>
    </source>
</evidence>
<keyword evidence="8" id="KW-0694">RNA-binding</keyword>
<evidence type="ECO:0000256" key="4">
    <source>
        <dbReference type="ARBA" id="ARBA00022801"/>
    </source>
</evidence>
<dbReference type="PROSITE" id="PS51192">
    <property type="entry name" value="HELICASE_ATP_BIND_1"/>
    <property type="match status" value="1"/>
</dbReference>
<comment type="caution">
    <text evidence="11">The sequence shown here is derived from an EMBL/GenBank/DDBJ whole genome shotgun (WGS) entry which is preliminary data.</text>
</comment>
<evidence type="ECO:0000256" key="6">
    <source>
        <dbReference type="ARBA" id="ARBA00022840"/>
    </source>
</evidence>
<keyword evidence="5 8" id="KW-0347">Helicase</keyword>
<evidence type="ECO:0000313" key="11">
    <source>
        <dbReference type="EMBL" id="KAA8900272.1"/>
    </source>
</evidence>
<keyword evidence="6 8" id="KW-0067">ATP-binding</keyword>
<feature type="short sequence motif" description="Q motif" evidence="7">
    <location>
        <begin position="61"/>
        <end position="91"/>
    </location>
</feature>
<dbReference type="VEuPathDB" id="FungiDB:TRICI_006234"/>
<comment type="catalytic activity">
    <reaction evidence="8">
        <text>ATP + H2O = ADP + phosphate + H(+)</text>
        <dbReference type="Rhea" id="RHEA:13065"/>
        <dbReference type="ChEBI" id="CHEBI:15377"/>
        <dbReference type="ChEBI" id="CHEBI:15378"/>
        <dbReference type="ChEBI" id="CHEBI:30616"/>
        <dbReference type="ChEBI" id="CHEBI:43474"/>
        <dbReference type="ChEBI" id="CHEBI:456216"/>
        <dbReference type="EC" id="3.6.4.13"/>
    </reaction>
</comment>
<dbReference type="EC" id="3.6.4.13" evidence="8"/>
<dbReference type="GO" id="GO:0006364">
    <property type="term" value="P:rRNA processing"/>
    <property type="evidence" value="ECO:0007669"/>
    <property type="project" value="UniProtKB-KW"/>
</dbReference>
<organism evidence="11 12">
    <name type="scientific">Trichomonascus ciferrii</name>
    <dbReference type="NCBI Taxonomy" id="44093"/>
    <lineage>
        <taxon>Eukaryota</taxon>
        <taxon>Fungi</taxon>
        <taxon>Dikarya</taxon>
        <taxon>Ascomycota</taxon>
        <taxon>Saccharomycotina</taxon>
        <taxon>Dipodascomycetes</taxon>
        <taxon>Dipodascales</taxon>
        <taxon>Trichomonascaceae</taxon>
        <taxon>Trichomonascus</taxon>
        <taxon>Trichomonascus ciferrii complex</taxon>
    </lineage>
</organism>
<dbReference type="OrthoDB" id="4088766at2759"/>
<name>A0A642ULK1_9ASCO</name>
<gene>
    <name evidence="11" type="ORF">TRICI_006234</name>
</gene>
<evidence type="ECO:0000313" key="12">
    <source>
        <dbReference type="Proteomes" id="UP000761534"/>
    </source>
</evidence>
<keyword evidence="2" id="KW-0698">rRNA processing</keyword>
<dbReference type="Proteomes" id="UP000761534">
    <property type="component" value="Unassembled WGS sequence"/>
</dbReference>
<dbReference type="AlphaFoldDB" id="A0A642ULK1"/>
<keyword evidence="12" id="KW-1185">Reference proteome</keyword>
<feature type="domain" description="DEAD-box RNA helicase Q" evidence="10">
    <location>
        <begin position="61"/>
        <end position="91"/>
    </location>
</feature>
<dbReference type="EMBL" id="SWFS01000505">
    <property type="protein sequence ID" value="KAA8900272.1"/>
    <property type="molecule type" value="Genomic_DNA"/>
</dbReference>
<sequence length="566" mass="63341">MLPIFRNVRYSSSGNAKSCIGVWRRTVSMYRDNVGSPSSVKYSSNSGTQNIKLLIDPKKVNEFSQLQLDLPVLSALKKALPEVVKPTKVQKNMLAALKSDLSVVVRSAPGAGKSLATALYVLSSMNPNEISISHLILVPSEHLVEQYYDTITKLLPNDAAVDDIVQRLYRADSPIEQKQLQLLQTHKSPRIVVSTPTRILDMLSSENRTLLPLQNLSCVAIDEADHLLPSEKYLKRSKSSILSPKTSTRPPTDILMAHITAWRATHMRRQNKQLSPLRLILESSTASSYLRKLAPGNNWIQQSPIVKVGLDEAGGIHTNRLPRDVDAYAVSYNPTTKKLRNSELPTLTVEEALLPDSSYGVRHKQKILPPQGERMYDSIDAFARVFNLEQRQRGILVIPPQLSAVMVREQLENRGIRAAYSRLGQDGKNMVYHNSKGRRVELKDPQTIFSKPQREGDPEVLIYDTQKALGLDFPGLSRVYLLTWSAVNNSSRKFLTIAGRCRLCPVHERGEQGRQGSWIPPTGQQRGKVIAIELDDETSEHINHQIALVMTKLDVEVGDYTKSVNI</sequence>
<dbReference type="GO" id="GO:0005524">
    <property type="term" value="F:ATP binding"/>
    <property type="evidence" value="ECO:0007669"/>
    <property type="project" value="UniProtKB-UniRule"/>
</dbReference>
<keyword evidence="4 8" id="KW-0378">Hydrolase</keyword>
<dbReference type="InterPro" id="IPR011545">
    <property type="entry name" value="DEAD/DEAH_box_helicase_dom"/>
</dbReference>
<dbReference type="GO" id="GO:0003724">
    <property type="term" value="F:RNA helicase activity"/>
    <property type="evidence" value="ECO:0007669"/>
    <property type="project" value="UniProtKB-EC"/>
</dbReference>
<protein>
    <recommendedName>
        <fullName evidence="8">ATP-dependent RNA helicase</fullName>
        <ecNumber evidence="8">3.6.4.13</ecNumber>
    </recommendedName>
</protein>
<dbReference type="InterPro" id="IPR014001">
    <property type="entry name" value="Helicase_ATP-bd"/>
</dbReference>
<evidence type="ECO:0000256" key="8">
    <source>
        <dbReference type="RuleBase" id="RU365068"/>
    </source>
</evidence>
<comment type="subcellular location">
    <subcellularLocation>
        <location evidence="1">Nucleus</location>
        <location evidence="1">Nucleolus</location>
    </subcellularLocation>
</comment>
<comment type="similarity">
    <text evidence="8">Belongs to the DEAD box helicase family.</text>
</comment>
<dbReference type="GO" id="GO:0016787">
    <property type="term" value="F:hydrolase activity"/>
    <property type="evidence" value="ECO:0007669"/>
    <property type="project" value="UniProtKB-KW"/>
</dbReference>
<dbReference type="GO" id="GO:0005730">
    <property type="term" value="C:nucleolus"/>
    <property type="evidence" value="ECO:0007669"/>
    <property type="project" value="UniProtKB-SubCell"/>
</dbReference>
<dbReference type="PANTHER" id="PTHR24031">
    <property type="entry name" value="RNA HELICASE"/>
    <property type="match status" value="1"/>
</dbReference>
<evidence type="ECO:0000259" key="10">
    <source>
        <dbReference type="PROSITE" id="PS51195"/>
    </source>
</evidence>
<dbReference type="Gene3D" id="3.40.50.300">
    <property type="entry name" value="P-loop containing nucleotide triphosphate hydrolases"/>
    <property type="match status" value="1"/>
</dbReference>
<dbReference type="GO" id="GO:0003723">
    <property type="term" value="F:RNA binding"/>
    <property type="evidence" value="ECO:0007669"/>
    <property type="project" value="UniProtKB-UniRule"/>
</dbReference>
<evidence type="ECO:0000256" key="5">
    <source>
        <dbReference type="ARBA" id="ARBA00022806"/>
    </source>
</evidence>
<proteinExistence type="inferred from homology"/>
<dbReference type="InterPro" id="IPR027417">
    <property type="entry name" value="P-loop_NTPase"/>
</dbReference>
<comment type="function">
    <text evidence="8">RNA helicase.</text>
</comment>
<dbReference type="InterPro" id="IPR014014">
    <property type="entry name" value="RNA_helicase_DEAD_Q_motif"/>
</dbReference>
<dbReference type="Pfam" id="PF00270">
    <property type="entry name" value="DEAD"/>
    <property type="match status" value="1"/>
</dbReference>
<evidence type="ECO:0000256" key="3">
    <source>
        <dbReference type="ARBA" id="ARBA00022741"/>
    </source>
</evidence>
<dbReference type="SUPFAM" id="SSF52540">
    <property type="entry name" value="P-loop containing nucleoside triphosphate hydrolases"/>
    <property type="match status" value="1"/>
</dbReference>